<name>A0AAU9ILQ3_9CILI</name>
<gene>
    <name evidence="2" type="ORF">BSTOLATCC_MIC9890</name>
</gene>
<feature type="region of interest" description="Disordered" evidence="1">
    <location>
        <begin position="27"/>
        <end position="74"/>
    </location>
</feature>
<reference evidence="2" key="1">
    <citation type="submission" date="2021-09" db="EMBL/GenBank/DDBJ databases">
        <authorList>
            <consortium name="AG Swart"/>
            <person name="Singh M."/>
            <person name="Singh A."/>
            <person name="Seah K."/>
            <person name="Emmerich C."/>
        </authorList>
    </citation>
    <scope>NUCLEOTIDE SEQUENCE</scope>
    <source>
        <strain evidence="2">ATCC30299</strain>
    </source>
</reference>
<proteinExistence type="predicted"/>
<dbReference type="Proteomes" id="UP001162131">
    <property type="component" value="Unassembled WGS sequence"/>
</dbReference>
<sequence>MNQKEPIKVTERNFGINKRIPPINLNLSKLSNSKSTQDNKQYSHSHAPIRNSLPCSSSPHLKEKSAVTERQNSLTPILNPKEISSRLLTTRVSLNPKSKSAFRLLPLRVKLPTDYFIALTSPENVTQENSKNKLKALDSLCDTERKFLKKAKNECRAEKKNCLKQYRNCARLAKLAYESRLKEAIPPEFWEFRKKMAEMRRKNKENKHKKIYDLFGNRDLVSVYRNEQLFKKKSVNTAEKPTNFAAGES</sequence>
<comment type="caution">
    <text evidence="2">The sequence shown here is derived from an EMBL/GenBank/DDBJ whole genome shotgun (WGS) entry which is preliminary data.</text>
</comment>
<dbReference type="EMBL" id="CAJZBQ010000011">
    <property type="protein sequence ID" value="CAG9314093.1"/>
    <property type="molecule type" value="Genomic_DNA"/>
</dbReference>
<protein>
    <submittedName>
        <fullName evidence="2">Uncharacterized protein</fullName>
    </submittedName>
</protein>
<accession>A0AAU9ILQ3</accession>
<keyword evidence="3" id="KW-1185">Reference proteome</keyword>
<evidence type="ECO:0000256" key="1">
    <source>
        <dbReference type="SAM" id="MobiDB-lite"/>
    </source>
</evidence>
<dbReference type="AlphaFoldDB" id="A0AAU9ILQ3"/>
<evidence type="ECO:0000313" key="3">
    <source>
        <dbReference type="Proteomes" id="UP001162131"/>
    </source>
</evidence>
<evidence type="ECO:0000313" key="2">
    <source>
        <dbReference type="EMBL" id="CAG9314093.1"/>
    </source>
</evidence>
<organism evidence="2 3">
    <name type="scientific">Blepharisma stoltei</name>
    <dbReference type="NCBI Taxonomy" id="1481888"/>
    <lineage>
        <taxon>Eukaryota</taxon>
        <taxon>Sar</taxon>
        <taxon>Alveolata</taxon>
        <taxon>Ciliophora</taxon>
        <taxon>Postciliodesmatophora</taxon>
        <taxon>Heterotrichea</taxon>
        <taxon>Heterotrichida</taxon>
        <taxon>Blepharismidae</taxon>
        <taxon>Blepharisma</taxon>
    </lineage>
</organism>